<evidence type="ECO:0000256" key="3">
    <source>
        <dbReference type="ARBA" id="ARBA00022499"/>
    </source>
</evidence>
<evidence type="ECO:0000313" key="15">
    <source>
        <dbReference type="Proteomes" id="UP000233020"/>
    </source>
</evidence>
<dbReference type="InterPro" id="IPR036910">
    <property type="entry name" value="HMG_box_dom_sf"/>
</dbReference>
<feature type="coiled-coil region" evidence="11">
    <location>
        <begin position="187"/>
        <end position="260"/>
    </location>
</feature>
<evidence type="ECO:0000256" key="12">
    <source>
        <dbReference type="SAM" id="MobiDB-lite"/>
    </source>
</evidence>
<evidence type="ECO:0000256" key="6">
    <source>
        <dbReference type="ARBA" id="ARBA00023125"/>
    </source>
</evidence>
<keyword evidence="3" id="KW-1017">Isopeptide bond</keyword>
<evidence type="ECO:0000256" key="1">
    <source>
        <dbReference type="ARBA" id="ARBA00004123"/>
    </source>
</evidence>
<keyword evidence="6 10" id="KW-0238">DNA-binding</keyword>
<dbReference type="OMA" id="XESENNK"/>
<evidence type="ECO:0000256" key="11">
    <source>
        <dbReference type="SAM" id="Coils"/>
    </source>
</evidence>
<feature type="region of interest" description="Disordered" evidence="12">
    <location>
        <begin position="729"/>
        <end position="804"/>
    </location>
</feature>
<dbReference type="GO" id="GO:0000981">
    <property type="term" value="F:DNA-binding transcription factor activity, RNA polymerase II-specific"/>
    <property type="evidence" value="ECO:0007669"/>
    <property type="project" value="TreeGrafter"/>
</dbReference>
<feature type="compositionally biased region" description="Polar residues" evidence="12">
    <location>
        <begin position="401"/>
        <end position="423"/>
    </location>
</feature>
<keyword evidence="8" id="KW-0804">Transcription</keyword>
<dbReference type="PANTHER" id="PTHR45789">
    <property type="entry name" value="FI18025P1"/>
    <property type="match status" value="1"/>
</dbReference>
<keyword evidence="15" id="KW-1185">Reference proteome</keyword>
<gene>
    <name evidence="14" type="primary">SOX6</name>
</gene>
<keyword evidence="5" id="KW-0805">Transcription regulation</keyword>
<accession>A0A2K5DSG5</accession>
<keyword evidence="9 10" id="KW-0539">Nucleus</keyword>
<dbReference type="Gene3D" id="1.10.30.10">
    <property type="entry name" value="High mobility group box domain"/>
    <property type="match status" value="1"/>
</dbReference>
<keyword evidence="2" id="KW-0217">Developmental protein</keyword>
<evidence type="ECO:0000256" key="2">
    <source>
        <dbReference type="ARBA" id="ARBA00022473"/>
    </source>
</evidence>
<evidence type="ECO:0000256" key="4">
    <source>
        <dbReference type="ARBA" id="ARBA00022782"/>
    </source>
</evidence>
<name>A0A2K5DSG5_AOTNA</name>
<dbReference type="PROSITE" id="PS50118">
    <property type="entry name" value="HMG_BOX_2"/>
    <property type="match status" value="1"/>
</dbReference>
<feature type="compositionally biased region" description="Acidic residues" evidence="12">
    <location>
        <begin position="772"/>
        <end position="785"/>
    </location>
</feature>
<keyword evidence="7" id="KW-0010">Activator</keyword>
<dbReference type="GO" id="GO:0005634">
    <property type="term" value="C:nucleus"/>
    <property type="evidence" value="ECO:0007669"/>
    <property type="project" value="UniProtKB-SubCell"/>
</dbReference>
<dbReference type="PANTHER" id="PTHR45789:SF1">
    <property type="entry name" value="TRANSCRIPTION FACTOR SOX-6"/>
    <property type="match status" value="1"/>
</dbReference>
<dbReference type="InterPro" id="IPR009071">
    <property type="entry name" value="HMG_box_dom"/>
</dbReference>
<feature type="DNA-binding region" description="HMG box" evidence="10">
    <location>
        <begin position="597"/>
        <end position="665"/>
    </location>
</feature>
<dbReference type="Ensembl" id="ENSANAT00000041828.1">
    <property type="protein sequence ID" value="ENSANAP00000023913.1"/>
    <property type="gene ID" value="ENSANAG00000029702.1"/>
</dbReference>
<reference evidence="14" key="2">
    <citation type="submission" date="2025-09" db="UniProtKB">
        <authorList>
            <consortium name="Ensembl"/>
        </authorList>
    </citation>
    <scope>IDENTIFICATION</scope>
</reference>
<feature type="region of interest" description="Disordered" evidence="12">
    <location>
        <begin position="343"/>
        <end position="441"/>
    </location>
</feature>
<evidence type="ECO:0000256" key="7">
    <source>
        <dbReference type="ARBA" id="ARBA00023159"/>
    </source>
</evidence>
<evidence type="ECO:0000256" key="10">
    <source>
        <dbReference type="PROSITE-ProRule" id="PRU00267"/>
    </source>
</evidence>
<dbReference type="Proteomes" id="UP000233020">
    <property type="component" value="Unplaced"/>
</dbReference>
<dbReference type="GeneTree" id="ENSGT00940000156433"/>
<reference evidence="14" key="1">
    <citation type="submission" date="2025-08" db="UniProtKB">
        <authorList>
            <consortium name="Ensembl"/>
        </authorList>
    </citation>
    <scope>IDENTIFICATION</scope>
</reference>
<feature type="compositionally biased region" description="Polar residues" evidence="12">
    <location>
        <begin position="729"/>
        <end position="757"/>
    </location>
</feature>
<keyword evidence="4" id="KW-0221">Differentiation</keyword>
<evidence type="ECO:0000256" key="5">
    <source>
        <dbReference type="ARBA" id="ARBA00023015"/>
    </source>
</evidence>
<feature type="compositionally biased region" description="Low complexity" evidence="12">
    <location>
        <begin position="424"/>
        <end position="441"/>
    </location>
</feature>
<comment type="subcellular location">
    <subcellularLocation>
        <location evidence="1">Nucleus</location>
    </subcellularLocation>
</comment>
<keyword evidence="11" id="KW-0175">Coiled coil</keyword>
<feature type="region of interest" description="Disordered" evidence="12">
    <location>
        <begin position="1"/>
        <end position="54"/>
    </location>
</feature>
<dbReference type="GO" id="GO:0007417">
    <property type="term" value="P:central nervous system development"/>
    <property type="evidence" value="ECO:0007669"/>
    <property type="project" value="TreeGrafter"/>
</dbReference>
<protein>
    <submittedName>
        <fullName evidence="14">SRY-box transcription factor 6</fullName>
    </submittedName>
</protein>
<evidence type="ECO:0000256" key="9">
    <source>
        <dbReference type="ARBA" id="ARBA00023242"/>
    </source>
</evidence>
<feature type="compositionally biased region" description="Polar residues" evidence="12">
    <location>
        <begin position="1"/>
        <end position="11"/>
    </location>
</feature>
<evidence type="ECO:0000259" key="13">
    <source>
        <dbReference type="PROSITE" id="PS50118"/>
    </source>
</evidence>
<organism evidence="14 15">
    <name type="scientific">Aotus nancymaae</name>
    <name type="common">Ma's night monkey</name>
    <dbReference type="NCBI Taxonomy" id="37293"/>
    <lineage>
        <taxon>Eukaryota</taxon>
        <taxon>Metazoa</taxon>
        <taxon>Chordata</taxon>
        <taxon>Craniata</taxon>
        <taxon>Vertebrata</taxon>
        <taxon>Euteleostomi</taxon>
        <taxon>Mammalia</taxon>
        <taxon>Eutheria</taxon>
        <taxon>Euarchontoglires</taxon>
        <taxon>Primates</taxon>
        <taxon>Haplorrhini</taxon>
        <taxon>Platyrrhini</taxon>
        <taxon>Aotidae</taxon>
        <taxon>Aotus</taxon>
    </lineage>
</organism>
<feature type="domain" description="HMG box" evidence="13">
    <location>
        <begin position="597"/>
        <end position="665"/>
    </location>
</feature>
<dbReference type="SMART" id="SM00398">
    <property type="entry name" value="HMG"/>
    <property type="match status" value="1"/>
</dbReference>
<dbReference type="GO" id="GO:0000978">
    <property type="term" value="F:RNA polymerase II cis-regulatory region sequence-specific DNA binding"/>
    <property type="evidence" value="ECO:0007669"/>
    <property type="project" value="TreeGrafter"/>
</dbReference>
<feature type="compositionally biased region" description="Polar residues" evidence="12">
    <location>
        <begin position="355"/>
        <end position="364"/>
    </location>
</feature>
<dbReference type="GO" id="GO:0032332">
    <property type="term" value="P:positive regulation of chondrocyte differentiation"/>
    <property type="evidence" value="ECO:0007669"/>
    <property type="project" value="TreeGrafter"/>
</dbReference>
<dbReference type="CDD" id="cd22042">
    <property type="entry name" value="HMG-box_EGL13-like"/>
    <property type="match status" value="1"/>
</dbReference>
<sequence>MGRMSSKQATSPFACAADGEDAMTQDLTSREKEESSDQHVASHLPLHPIMHNKPHSEELPTLVNTIQQDADWDSVLSSQQRMESENNKLCSLYSFRNTSTSPHKPDEGSRDREIMTSVTFGTPERRKGSLADVVDTLKQKKLEEMTRTEQEDSSCMEKLLSKDWKEKMERLNTSELLGEIKGTPESLAEKERQLSTMITQLISLREQLLAAHDEQKKLAASQIEKQRQQMDLARQQQEQIARQQQQLLQQQHKINLLQQQIQVQGHMPPLMIPIFPHDQRTLAAAAAAQQGFLFPPGITYKPGDNYPVQFIPSTMAAAAASGLSPLQLQQLYAAQLASMQVSPGAKMPSTPQPPNTAGTVSPTGIKNEKRGTSPVTQVKDEAAPQPLNLSSRPKTAEPVKSPTSPTQNLFPASKTSPVNLPNKSSIPSPIGGSLGRGSSLGKWKSQHQEETYELDILSSLNSPALFGDQDTVMKAIQEARKMREQIQREQQQQQPHGVDGKLSSINNMGLNNCRNEKERTRFENLGPQLTGKSNEDGKLGPGVIDLTRPEDAEGSKAMNGSAAKLQQYYCWPTGGATVAEARVYRDARGRASSEPHIKRPMNAFMVWAKDERRKILQAFPDMHNSNISKILGSRWKSMSNQEKQPYYEEQARLSKIHLEKYPNYKYKPRPKRTCIVDGKKLRIGEYKQLMRSRRQEMRQFFTVGQQPQIPITTGTGVVYPGAITMATTTPSPQMTSDCSSTSASPEPSLPVIQSTYGMKTDAGSLAGNEMINGEDEMEMYDDYEDDPKSDYSSENEAPEAVSAN</sequence>
<dbReference type="SUPFAM" id="SSF47095">
    <property type="entry name" value="HMG-box"/>
    <property type="match status" value="1"/>
</dbReference>
<feature type="compositionally biased region" description="Basic and acidic residues" evidence="12">
    <location>
        <begin position="28"/>
        <end position="37"/>
    </location>
</feature>
<proteinExistence type="predicted"/>
<dbReference type="Pfam" id="PF00505">
    <property type="entry name" value="HMG_box"/>
    <property type="match status" value="1"/>
</dbReference>
<dbReference type="AlphaFoldDB" id="A0A2K5DSG5"/>
<evidence type="ECO:0000256" key="8">
    <source>
        <dbReference type="ARBA" id="ARBA00023163"/>
    </source>
</evidence>
<evidence type="ECO:0000313" key="14">
    <source>
        <dbReference type="Ensembl" id="ENSANAP00000023913.1"/>
    </source>
</evidence>
<dbReference type="GO" id="GO:0045165">
    <property type="term" value="P:cell fate commitment"/>
    <property type="evidence" value="ECO:0007669"/>
    <property type="project" value="TreeGrafter"/>
</dbReference>
<dbReference type="InterPro" id="IPR051356">
    <property type="entry name" value="SOX/SOX-like_TF"/>
</dbReference>
<dbReference type="FunFam" id="1.10.30.10:FF:000003">
    <property type="entry name" value="Putative transcription factor SOX-6"/>
    <property type="match status" value="1"/>
</dbReference>